<sequence length="413" mass="42256">MSGPSTGGSGSDGGTAADARNRRLWTVVIFLTMACTGAVMQVRGAVLPTLEGYFTVPEWQLGLVAPAGTVGYLLVILAVGSSAGRVDARRFIAGGAFLTAGALLAMGLSPSFPVFLAALVVQGAAVGVFRALDRPLLSHFYPSQRGRVYNRYDATWAIGAALGPLAVVLALRAGSWRLVYGAVGVAVLALAVAFRSLRSPAVESNEEPLTRSDLAELVRRPEVLALLAALFFVTGVEGGLFTWLPYYAQAELPAGWAELTLTVMLAAYVPGRFVCGALTDRLGPLTLLLGVLGLLVPAFAFTFFLADGLAVLGGVVAIGLLISGVFPTMMAYATDAVPEHSGPVNALASAVSSVSVGGVPAVMGVVVGGADAATAMRLLVAPLVAALGVIALARVAQSRRDARAASGSAAFDD</sequence>
<dbReference type="Gene3D" id="1.20.1250.20">
    <property type="entry name" value="MFS general substrate transporter like domains"/>
    <property type="match status" value="2"/>
</dbReference>
<evidence type="ECO:0000256" key="3">
    <source>
        <dbReference type="ARBA" id="ARBA00022448"/>
    </source>
</evidence>
<evidence type="ECO:0000313" key="10">
    <source>
        <dbReference type="Proteomes" id="UP000595001"/>
    </source>
</evidence>
<keyword evidence="4 7" id="KW-0812">Transmembrane</keyword>
<dbReference type="InterPro" id="IPR011701">
    <property type="entry name" value="MFS"/>
</dbReference>
<dbReference type="KEGG" id="hlt:I7X12_10060"/>
<dbReference type="Proteomes" id="UP000595001">
    <property type="component" value="Chromosome"/>
</dbReference>
<keyword evidence="6 7" id="KW-0472">Membrane</keyword>
<dbReference type="GO" id="GO:0022857">
    <property type="term" value="F:transmembrane transporter activity"/>
    <property type="evidence" value="ECO:0007669"/>
    <property type="project" value="InterPro"/>
</dbReference>
<reference evidence="9 10" key="1">
    <citation type="submission" date="2020-12" db="EMBL/GenBank/DDBJ databases">
        <title>Halosimplex halophilum sp. nov. and Halosimplex salinum sp. nov., two new members of the genus Halosimplex.</title>
        <authorList>
            <person name="Cui H.L."/>
        </authorList>
    </citation>
    <scope>NUCLEOTIDE SEQUENCE [LARGE SCALE GENOMIC DNA]</scope>
    <source>
        <strain evidence="9 10">YGH94</strain>
    </source>
</reference>
<feature type="transmembrane region" description="Helical" evidence="7">
    <location>
        <begin position="374"/>
        <end position="393"/>
    </location>
</feature>
<feature type="transmembrane region" description="Helical" evidence="7">
    <location>
        <begin position="287"/>
        <end position="306"/>
    </location>
</feature>
<evidence type="ECO:0000259" key="8">
    <source>
        <dbReference type="PROSITE" id="PS50850"/>
    </source>
</evidence>
<dbReference type="PANTHER" id="PTHR23514:SF3">
    <property type="entry name" value="BYPASS OF STOP CODON PROTEIN 6"/>
    <property type="match status" value="1"/>
</dbReference>
<keyword evidence="10" id="KW-1185">Reference proteome</keyword>
<dbReference type="RefSeq" id="WP_198063679.1">
    <property type="nucleotide sequence ID" value="NZ_CP065856.1"/>
</dbReference>
<dbReference type="GeneID" id="60588839"/>
<dbReference type="PROSITE" id="PS50850">
    <property type="entry name" value="MFS"/>
    <property type="match status" value="1"/>
</dbReference>
<dbReference type="SUPFAM" id="SSF103473">
    <property type="entry name" value="MFS general substrate transporter"/>
    <property type="match status" value="1"/>
</dbReference>
<dbReference type="InterPro" id="IPR020846">
    <property type="entry name" value="MFS_dom"/>
</dbReference>
<evidence type="ECO:0000256" key="2">
    <source>
        <dbReference type="ARBA" id="ARBA00008335"/>
    </source>
</evidence>
<feature type="transmembrane region" description="Helical" evidence="7">
    <location>
        <begin position="312"/>
        <end position="332"/>
    </location>
</feature>
<dbReference type="AlphaFoldDB" id="A0A7U3WBC5"/>
<name>A0A7U3WBC5_9EURY</name>
<feature type="transmembrane region" description="Helical" evidence="7">
    <location>
        <begin position="178"/>
        <end position="197"/>
    </location>
</feature>
<dbReference type="InterPro" id="IPR051788">
    <property type="entry name" value="MFS_Transporter"/>
</dbReference>
<feature type="transmembrane region" description="Helical" evidence="7">
    <location>
        <begin position="256"/>
        <end position="275"/>
    </location>
</feature>
<organism evidence="9 10">
    <name type="scientific">Halosimplex litoreum</name>
    <dbReference type="NCBI Taxonomy" id="1198301"/>
    <lineage>
        <taxon>Archaea</taxon>
        <taxon>Methanobacteriati</taxon>
        <taxon>Methanobacteriota</taxon>
        <taxon>Stenosarchaea group</taxon>
        <taxon>Halobacteria</taxon>
        <taxon>Halobacteriales</taxon>
        <taxon>Haloarculaceae</taxon>
        <taxon>Halosimplex</taxon>
    </lineage>
</organism>
<dbReference type="InterPro" id="IPR036259">
    <property type="entry name" value="MFS_trans_sf"/>
</dbReference>
<dbReference type="PANTHER" id="PTHR23514">
    <property type="entry name" value="BYPASS OF STOP CODON PROTEIN 6"/>
    <property type="match status" value="1"/>
</dbReference>
<keyword evidence="3" id="KW-0813">Transport</keyword>
<evidence type="ECO:0000256" key="4">
    <source>
        <dbReference type="ARBA" id="ARBA00022692"/>
    </source>
</evidence>
<accession>A0A7U3WBC5</accession>
<proteinExistence type="inferred from homology"/>
<evidence type="ECO:0000256" key="6">
    <source>
        <dbReference type="ARBA" id="ARBA00023136"/>
    </source>
</evidence>
<keyword evidence="5 7" id="KW-1133">Transmembrane helix</keyword>
<feature type="transmembrane region" description="Helical" evidence="7">
    <location>
        <begin position="91"/>
        <end position="108"/>
    </location>
</feature>
<evidence type="ECO:0000256" key="7">
    <source>
        <dbReference type="SAM" id="Phobius"/>
    </source>
</evidence>
<dbReference type="EMBL" id="CP065856">
    <property type="protein sequence ID" value="QPV64920.1"/>
    <property type="molecule type" value="Genomic_DNA"/>
</dbReference>
<dbReference type="GO" id="GO:0016020">
    <property type="term" value="C:membrane"/>
    <property type="evidence" value="ECO:0007669"/>
    <property type="project" value="TreeGrafter"/>
</dbReference>
<evidence type="ECO:0000313" key="9">
    <source>
        <dbReference type="EMBL" id="QPV64920.1"/>
    </source>
</evidence>
<feature type="transmembrane region" description="Helical" evidence="7">
    <location>
        <begin position="24"/>
        <end position="47"/>
    </location>
</feature>
<dbReference type="GO" id="GO:0012505">
    <property type="term" value="C:endomembrane system"/>
    <property type="evidence" value="ECO:0007669"/>
    <property type="project" value="UniProtKB-SubCell"/>
</dbReference>
<gene>
    <name evidence="9" type="ORF">I7X12_10060</name>
</gene>
<feature type="transmembrane region" description="Helical" evidence="7">
    <location>
        <begin position="59"/>
        <end position="79"/>
    </location>
</feature>
<evidence type="ECO:0000256" key="1">
    <source>
        <dbReference type="ARBA" id="ARBA00004127"/>
    </source>
</evidence>
<evidence type="ECO:0000256" key="5">
    <source>
        <dbReference type="ARBA" id="ARBA00022989"/>
    </source>
</evidence>
<feature type="transmembrane region" description="Helical" evidence="7">
    <location>
        <begin position="223"/>
        <end position="244"/>
    </location>
</feature>
<dbReference type="Pfam" id="PF07690">
    <property type="entry name" value="MFS_1"/>
    <property type="match status" value="1"/>
</dbReference>
<feature type="transmembrane region" description="Helical" evidence="7">
    <location>
        <begin position="344"/>
        <end position="368"/>
    </location>
</feature>
<protein>
    <submittedName>
        <fullName evidence="9">MFS transporter</fullName>
    </submittedName>
</protein>
<feature type="domain" description="Major facilitator superfamily (MFS) profile" evidence="8">
    <location>
        <begin position="21"/>
        <end position="400"/>
    </location>
</feature>
<dbReference type="OrthoDB" id="306002at2157"/>
<feature type="transmembrane region" description="Helical" evidence="7">
    <location>
        <begin position="114"/>
        <end position="132"/>
    </location>
</feature>
<comment type="subcellular location">
    <subcellularLocation>
        <location evidence="1">Endomembrane system</location>
        <topology evidence="1">Multi-pass membrane protein</topology>
    </subcellularLocation>
</comment>
<feature type="transmembrane region" description="Helical" evidence="7">
    <location>
        <begin position="153"/>
        <end position="172"/>
    </location>
</feature>
<comment type="similarity">
    <text evidence="2">Belongs to the major facilitator superfamily.</text>
</comment>